<dbReference type="AlphaFoldDB" id="A0A3N0E0X4"/>
<dbReference type="InterPro" id="IPR002123">
    <property type="entry name" value="Plipid/glycerol_acylTrfase"/>
</dbReference>
<keyword evidence="3" id="KW-1185">Reference proteome</keyword>
<dbReference type="SMART" id="SM00563">
    <property type="entry name" value="PlsC"/>
    <property type="match status" value="1"/>
</dbReference>
<keyword evidence="2" id="KW-0808">Transferase</keyword>
<protein>
    <submittedName>
        <fullName evidence="2">Acyl-phosphate glycerol 3-phosphate acyltransferase</fullName>
    </submittedName>
</protein>
<dbReference type="OrthoDB" id="9796839at2"/>
<proteinExistence type="predicted"/>
<evidence type="ECO:0000313" key="2">
    <source>
        <dbReference type="EMBL" id="RNL81426.1"/>
    </source>
</evidence>
<sequence length="192" mass="21064">MTVRPAVARGLLKLTRWKLSGTVPESGILVGAPHTSRWDWVVMLMIAWANGKRPEVLIKHTYFQGPLGPVLRATGGIPLNREDPGATIRALLARAEAHESFLLAIAPEGIRGKGEYWKPGFYRIAQQTGLPIGLGFVDGPTRTLGMGPTFHPGDDVVADMDFVRAFYADKRGIIPSSRTEPRLREEETGLPE</sequence>
<evidence type="ECO:0000313" key="3">
    <source>
        <dbReference type="Proteomes" id="UP000277094"/>
    </source>
</evidence>
<dbReference type="SUPFAM" id="SSF69593">
    <property type="entry name" value="Glycerol-3-phosphate (1)-acyltransferase"/>
    <property type="match status" value="1"/>
</dbReference>
<keyword evidence="2" id="KW-0012">Acyltransferase</keyword>
<dbReference type="Proteomes" id="UP000277094">
    <property type="component" value="Unassembled WGS sequence"/>
</dbReference>
<comment type="caution">
    <text evidence="2">The sequence shown here is derived from an EMBL/GenBank/DDBJ whole genome shotgun (WGS) entry which is preliminary data.</text>
</comment>
<gene>
    <name evidence="2" type="ORF">EFL95_03590</name>
</gene>
<dbReference type="GO" id="GO:0016746">
    <property type="term" value="F:acyltransferase activity"/>
    <property type="evidence" value="ECO:0007669"/>
    <property type="project" value="UniProtKB-KW"/>
</dbReference>
<dbReference type="Pfam" id="PF01553">
    <property type="entry name" value="Acyltransferase"/>
    <property type="match status" value="1"/>
</dbReference>
<accession>A0A3N0E0X4</accession>
<reference evidence="2 3" key="1">
    <citation type="submission" date="2018-11" db="EMBL/GenBank/DDBJ databases">
        <authorList>
            <person name="Li F."/>
        </authorList>
    </citation>
    <scope>NUCLEOTIDE SEQUENCE [LARGE SCALE GENOMIC DNA]</scope>
    <source>
        <strain evidence="2 3">KIS18-7</strain>
    </source>
</reference>
<feature type="domain" description="Phospholipid/glycerol acyltransferase" evidence="1">
    <location>
        <begin position="28"/>
        <end position="137"/>
    </location>
</feature>
<dbReference type="EMBL" id="RJSG01000001">
    <property type="protein sequence ID" value="RNL81426.1"/>
    <property type="molecule type" value="Genomic_DNA"/>
</dbReference>
<name>A0A3N0E0X4_9ACTN</name>
<evidence type="ECO:0000259" key="1">
    <source>
        <dbReference type="SMART" id="SM00563"/>
    </source>
</evidence>
<organism evidence="2 3">
    <name type="scientific">Nocardioides marmorisolisilvae</name>
    <dbReference type="NCBI Taxonomy" id="1542737"/>
    <lineage>
        <taxon>Bacteria</taxon>
        <taxon>Bacillati</taxon>
        <taxon>Actinomycetota</taxon>
        <taxon>Actinomycetes</taxon>
        <taxon>Propionibacteriales</taxon>
        <taxon>Nocardioidaceae</taxon>
        <taxon>Nocardioides</taxon>
    </lineage>
</organism>